<evidence type="ECO:0000256" key="1">
    <source>
        <dbReference type="ARBA" id="ARBA00038054"/>
    </source>
</evidence>
<feature type="domain" description="Flavin reductase like" evidence="2">
    <location>
        <begin position="22"/>
        <end position="157"/>
    </location>
</feature>
<dbReference type="RefSeq" id="WP_184309462.1">
    <property type="nucleotide sequence ID" value="NZ_JACHEN010000006.1"/>
</dbReference>
<dbReference type="GO" id="GO:0010181">
    <property type="term" value="F:FMN binding"/>
    <property type="evidence" value="ECO:0007669"/>
    <property type="project" value="InterPro"/>
</dbReference>
<evidence type="ECO:0000313" key="3">
    <source>
        <dbReference type="EMBL" id="MBB6215299.1"/>
    </source>
</evidence>
<keyword evidence="4" id="KW-1185">Reference proteome</keyword>
<dbReference type="AlphaFoldDB" id="A0A841KYT4"/>
<evidence type="ECO:0000313" key="4">
    <source>
        <dbReference type="Proteomes" id="UP000579281"/>
    </source>
</evidence>
<dbReference type="Pfam" id="PF01613">
    <property type="entry name" value="Flavin_Reduct"/>
    <property type="match status" value="1"/>
</dbReference>
<reference evidence="3 4" key="1">
    <citation type="submission" date="2020-08" db="EMBL/GenBank/DDBJ databases">
        <title>Genomic Encyclopedia of Type Strains, Phase IV (KMG-IV): sequencing the most valuable type-strain genomes for metagenomic binning, comparative biology and taxonomic classification.</title>
        <authorList>
            <person name="Goeker M."/>
        </authorList>
    </citation>
    <scope>NUCLEOTIDE SEQUENCE [LARGE SCALE GENOMIC DNA]</scope>
    <source>
        <strain evidence="3 4">DSM 103526</strain>
    </source>
</reference>
<protein>
    <submittedName>
        <fullName evidence="3">Flavin reductase (DIM6/NTAB) family NADH-FMN oxidoreductase RutF</fullName>
    </submittedName>
</protein>
<dbReference type="GO" id="GO:0016646">
    <property type="term" value="F:oxidoreductase activity, acting on the CH-NH group of donors, NAD or NADP as acceptor"/>
    <property type="evidence" value="ECO:0007669"/>
    <property type="project" value="UniProtKB-ARBA"/>
</dbReference>
<comment type="similarity">
    <text evidence="1">Belongs to the flavoredoxin family.</text>
</comment>
<dbReference type="InterPro" id="IPR052174">
    <property type="entry name" value="Flavoredoxin"/>
</dbReference>
<organism evidence="3 4">
    <name type="scientific">Anaerosolibacter carboniphilus</name>
    <dbReference type="NCBI Taxonomy" id="1417629"/>
    <lineage>
        <taxon>Bacteria</taxon>
        <taxon>Bacillati</taxon>
        <taxon>Bacillota</taxon>
        <taxon>Clostridia</taxon>
        <taxon>Peptostreptococcales</taxon>
        <taxon>Thermotaleaceae</taxon>
        <taxon>Anaerosolibacter</taxon>
    </lineage>
</organism>
<gene>
    <name evidence="3" type="ORF">HNQ80_001388</name>
</gene>
<dbReference type="SUPFAM" id="SSF50475">
    <property type="entry name" value="FMN-binding split barrel"/>
    <property type="match status" value="1"/>
</dbReference>
<evidence type="ECO:0000259" key="2">
    <source>
        <dbReference type="Pfam" id="PF01613"/>
    </source>
</evidence>
<dbReference type="Proteomes" id="UP000579281">
    <property type="component" value="Unassembled WGS sequence"/>
</dbReference>
<dbReference type="InterPro" id="IPR012349">
    <property type="entry name" value="Split_barrel_FMN-bd"/>
</dbReference>
<accession>A0A841KYT4</accession>
<sequence>MTKRKIDFPDYGKEIMEVLKEGRALLVAQGKDGKPNPMTIAWGSIMYAWNKPIFVVLVRDSRYTYKLLEESESFTVNFFDRTYNKAMGFCGSKSGRDFDKFKETGLTPGESKAVVTPIIEEAFLNIECKIVMKSEMNPTLVDPEIVKAHYQTDVPERTYHTLYFGEIIDMYGDFSENLTK</sequence>
<dbReference type="Gene3D" id="2.30.110.10">
    <property type="entry name" value="Electron Transport, Fmn-binding Protein, Chain A"/>
    <property type="match status" value="1"/>
</dbReference>
<dbReference type="PANTHER" id="PTHR43567:SF5">
    <property type="entry name" value="HYPOTHETICAL CYTOSOLIC PROTEIN"/>
    <property type="match status" value="1"/>
</dbReference>
<name>A0A841KYT4_9FIRM</name>
<proteinExistence type="inferred from homology"/>
<dbReference type="PANTHER" id="PTHR43567">
    <property type="entry name" value="FLAVOREDOXIN-RELATED-RELATED"/>
    <property type="match status" value="1"/>
</dbReference>
<dbReference type="EMBL" id="JACHEN010000006">
    <property type="protein sequence ID" value="MBB6215299.1"/>
    <property type="molecule type" value="Genomic_DNA"/>
</dbReference>
<comment type="caution">
    <text evidence="3">The sequence shown here is derived from an EMBL/GenBank/DDBJ whole genome shotgun (WGS) entry which is preliminary data.</text>
</comment>
<dbReference type="InterPro" id="IPR002563">
    <property type="entry name" value="Flavin_Rdtase-like_dom"/>
</dbReference>